<dbReference type="SUPFAM" id="SSF52540">
    <property type="entry name" value="P-loop containing nucleoside triphosphate hydrolases"/>
    <property type="match status" value="1"/>
</dbReference>
<proteinExistence type="predicted"/>
<evidence type="ECO:0000313" key="1">
    <source>
        <dbReference type="EMBL" id="VEU61197.1"/>
    </source>
</evidence>
<sequence length="89" mass="10222">MLRSENSAEKLTLLKILTGVERDYKGEIIFNSTNLNSISNKNIIEKISFIDNNPLLIEGNLSENISFYSKYDEKKIDDLINLVNLDELK</sequence>
<dbReference type="RefSeq" id="WP_044635136.1">
    <property type="nucleotide sequence ID" value="NZ_CP007229.1"/>
</dbReference>
<dbReference type="KEGG" id="mds:MDIS_00240"/>
<dbReference type="EMBL" id="LR214971">
    <property type="protein sequence ID" value="VEU61197.1"/>
    <property type="molecule type" value="Genomic_DNA"/>
</dbReference>
<protein>
    <submittedName>
        <fullName evidence="1">ABC transporter ATP-binding protein</fullName>
    </submittedName>
</protein>
<organism evidence="1 2">
    <name type="scientific">Mesomycoplasma dispar</name>
    <dbReference type="NCBI Taxonomy" id="86660"/>
    <lineage>
        <taxon>Bacteria</taxon>
        <taxon>Bacillati</taxon>
        <taxon>Mycoplasmatota</taxon>
        <taxon>Mycoplasmoidales</taxon>
        <taxon>Metamycoplasmataceae</taxon>
        <taxon>Mesomycoplasma</taxon>
    </lineage>
</organism>
<dbReference type="InterPro" id="IPR027417">
    <property type="entry name" value="P-loop_NTPase"/>
</dbReference>
<name>A0AAJ5TCM2_9BACT</name>
<accession>A0AAJ5TCM2</accession>
<dbReference type="Gene3D" id="3.40.50.300">
    <property type="entry name" value="P-loop containing nucleotide triphosphate hydrolases"/>
    <property type="match status" value="1"/>
</dbReference>
<keyword evidence="1" id="KW-0547">Nucleotide-binding</keyword>
<gene>
    <name evidence="1" type="ORF">NCTC10125_00047</name>
</gene>
<keyword evidence="1" id="KW-0067">ATP-binding</keyword>
<evidence type="ECO:0000313" key="2">
    <source>
        <dbReference type="Proteomes" id="UP000289629"/>
    </source>
</evidence>
<dbReference type="GO" id="GO:0005524">
    <property type="term" value="F:ATP binding"/>
    <property type="evidence" value="ECO:0007669"/>
    <property type="project" value="UniProtKB-KW"/>
</dbReference>
<dbReference type="AlphaFoldDB" id="A0AAJ5TCM2"/>
<dbReference type="Proteomes" id="UP000289629">
    <property type="component" value="Chromosome"/>
</dbReference>
<reference evidence="1 2" key="1">
    <citation type="submission" date="2019-01" db="EMBL/GenBank/DDBJ databases">
        <authorList>
            <consortium name="Pathogen Informatics"/>
        </authorList>
    </citation>
    <scope>NUCLEOTIDE SEQUENCE [LARGE SCALE GENOMIC DNA]</scope>
    <source>
        <strain evidence="1 2">NCTC10125</strain>
    </source>
</reference>